<sequence length="183" mass="20178">MAMGTVSVAELLGHCMEVYKRNQNYVDLLQDRLSSFGYVPAQNDLPSSRSHPEELLSSGSGKTSDEKISHRSSLEAIAPKDVCAIRALIEISKNDYDKLPAYVRSLASWEDLQEAVTKINLGLSKQDPLKNCDSFNEADFAELGLGRKGKSYVLALIRMNRLAVDTVGGSVIYRIVANEINKL</sequence>
<proteinExistence type="inferred from homology"/>
<evidence type="ECO:0000313" key="16">
    <source>
        <dbReference type="Proteomes" id="UP000663760"/>
    </source>
</evidence>
<keyword evidence="7" id="KW-0493">Microtubule</keyword>
<dbReference type="Proteomes" id="UP000663760">
    <property type="component" value="Chromosome 1"/>
</dbReference>
<dbReference type="GO" id="GO:0005876">
    <property type="term" value="C:spindle microtubule"/>
    <property type="evidence" value="ECO:0007669"/>
    <property type="project" value="TreeGrafter"/>
</dbReference>
<feature type="region of interest" description="Disordered" evidence="13">
    <location>
        <begin position="43"/>
        <end position="70"/>
    </location>
</feature>
<evidence type="ECO:0000256" key="12">
    <source>
        <dbReference type="ARBA" id="ARBA00023328"/>
    </source>
</evidence>
<evidence type="ECO:0000313" key="14">
    <source>
        <dbReference type="EMBL" id="CAA2613943.1"/>
    </source>
</evidence>
<dbReference type="PANTHER" id="PTHR48118:SF1">
    <property type="entry name" value="SPINDLE AND KINETOCHORE-ASSOCIATED PROTEIN 3"/>
    <property type="match status" value="1"/>
</dbReference>
<keyword evidence="9" id="KW-0995">Kinetochore</keyword>
<evidence type="ECO:0000256" key="8">
    <source>
        <dbReference type="ARBA" id="ARBA00022776"/>
    </source>
</evidence>
<dbReference type="EMBL" id="LR746264">
    <property type="protein sequence ID" value="CAA7388120.1"/>
    <property type="molecule type" value="Genomic_DNA"/>
</dbReference>
<evidence type="ECO:0000256" key="11">
    <source>
        <dbReference type="ARBA" id="ARBA00023306"/>
    </source>
</evidence>
<keyword evidence="10" id="KW-0206">Cytoskeleton</keyword>
<dbReference type="PANTHER" id="PTHR48118">
    <property type="entry name" value="SPINDLE AND KINETOCHORE-ASSOCIATED PROTEIN 3"/>
    <property type="match status" value="1"/>
</dbReference>
<keyword evidence="5" id="KW-0963">Cytoplasm</keyword>
<dbReference type="EMBL" id="LR743588">
    <property type="protein sequence ID" value="CAA2613943.1"/>
    <property type="molecule type" value="Genomic_DNA"/>
</dbReference>
<reference evidence="15" key="1">
    <citation type="submission" date="2020-02" db="EMBL/GenBank/DDBJ databases">
        <authorList>
            <person name="Scholz U."/>
            <person name="Mascher M."/>
            <person name="Fiebig A."/>
        </authorList>
    </citation>
    <scope>NUCLEOTIDE SEQUENCE</scope>
</reference>
<evidence type="ECO:0000256" key="2">
    <source>
        <dbReference type="ARBA" id="ARBA00004629"/>
    </source>
</evidence>
<dbReference type="GO" id="GO:0051301">
    <property type="term" value="P:cell division"/>
    <property type="evidence" value="ECO:0007669"/>
    <property type="project" value="UniProtKB-KW"/>
</dbReference>
<dbReference type="InterPro" id="IPR033341">
    <property type="entry name" value="SKA3"/>
</dbReference>
<keyword evidence="8" id="KW-0498">Mitosis</keyword>
<evidence type="ECO:0000256" key="7">
    <source>
        <dbReference type="ARBA" id="ARBA00022701"/>
    </source>
</evidence>
<keyword evidence="11" id="KW-0131">Cell cycle</keyword>
<name>A0A7I8JXU8_SPIIN</name>
<dbReference type="AlphaFoldDB" id="A0A7I8JXU8"/>
<evidence type="ECO:0000256" key="3">
    <source>
        <dbReference type="ARBA" id="ARBA00007716"/>
    </source>
</evidence>
<evidence type="ECO:0000256" key="1">
    <source>
        <dbReference type="ARBA" id="ARBA00004186"/>
    </source>
</evidence>
<keyword evidence="4" id="KW-0158">Chromosome</keyword>
<evidence type="ECO:0000256" key="13">
    <source>
        <dbReference type="SAM" id="MobiDB-lite"/>
    </source>
</evidence>
<dbReference type="GO" id="GO:0000278">
    <property type="term" value="P:mitotic cell cycle"/>
    <property type="evidence" value="ECO:0007669"/>
    <property type="project" value="TreeGrafter"/>
</dbReference>
<keyword evidence="16" id="KW-1185">Reference proteome</keyword>
<evidence type="ECO:0000313" key="15">
    <source>
        <dbReference type="EMBL" id="CAA7388120.1"/>
    </source>
</evidence>
<dbReference type="GO" id="GO:0000940">
    <property type="term" value="C:outer kinetochore"/>
    <property type="evidence" value="ECO:0007669"/>
    <property type="project" value="InterPro"/>
</dbReference>
<comment type="similarity">
    <text evidence="3">Belongs to the SKA3 family.</text>
</comment>
<evidence type="ECO:0000256" key="6">
    <source>
        <dbReference type="ARBA" id="ARBA00022618"/>
    </source>
</evidence>
<keyword evidence="12" id="KW-0137">Centromere</keyword>
<dbReference type="OrthoDB" id="552789at2759"/>
<evidence type="ECO:0000256" key="9">
    <source>
        <dbReference type="ARBA" id="ARBA00022838"/>
    </source>
</evidence>
<accession>A0A7I8JXU8</accession>
<comment type="subcellular location">
    <subcellularLocation>
        <location evidence="2">Chromosome</location>
        <location evidence="2">Centromere</location>
        <location evidence="2">Kinetochore</location>
    </subcellularLocation>
    <subcellularLocation>
        <location evidence="1">Cytoplasm</location>
        <location evidence="1">Cytoskeleton</location>
        <location evidence="1">Spindle</location>
    </subcellularLocation>
</comment>
<evidence type="ECO:0000256" key="10">
    <source>
        <dbReference type="ARBA" id="ARBA00023212"/>
    </source>
</evidence>
<evidence type="ECO:0000256" key="5">
    <source>
        <dbReference type="ARBA" id="ARBA00022490"/>
    </source>
</evidence>
<keyword evidence="6" id="KW-0132">Cell division</keyword>
<protein>
    <submittedName>
        <fullName evidence="15">Uncharacterized protein</fullName>
    </submittedName>
</protein>
<evidence type="ECO:0000256" key="4">
    <source>
        <dbReference type="ARBA" id="ARBA00022454"/>
    </source>
</evidence>
<dbReference type="GO" id="GO:0007059">
    <property type="term" value="P:chromosome segregation"/>
    <property type="evidence" value="ECO:0007669"/>
    <property type="project" value="InterPro"/>
</dbReference>
<gene>
    <name evidence="14" type="ORF">SI7747_01000348</name>
    <name evidence="15" type="ORF">SI8410_01000422</name>
</gene>
<organism evidence="15 16">
    <name type="scientific">Spirodela intermedia</name>
    <name type="common">Intermediate duckweed</name>
    <dbReference type="NCBI Taxonomy" id="51605"/>
    <lineage>
        <taxon>Eukaryota</taxon>
        <taxon>Viridiplantae</taxon>
        <taxon>Streptophyta</taxon>
        <taxon>Embryophyta</taxon>
        <taxon>Tracheophyta</taxon>
        <taxon>Spermatophyta</taxon>
        <taxon>Magnoliopsida</taxon>
        <taxon>Liliopsida</taxon>
        <taxon>Araceae</taxon>
        <taxon>Lemnoideae</taxon>
        <taxon>Spirodela</taxon>
    </lineage>
</organism>